<dbReference type="EMBL" id="CAKE01000002">
    <property type="protein sequence ID" value="CCI81404.1"/>
    <property type="molecule type" value="Genomic_DNA"/>
</dbReference>
<sequence length="42" mass="4749">MFLLHLSKSCRITSVARLKAVSDIEAVLVRVFVLISSWFLKA</sequence>
<accession>I7L9J5</accession>
<evidence type="ECO:0000313" key="2">
    <source>
        <dbReference type="Proteomes" id="UP000009320"/>
    </source>
</evidence>
<dbReference type="AlphaFoldDB" id="I7L9J5"/>
<evidence type="ECO:0000313" key="1">
    <source>
        <dbReference type="EMBL" id="CCI81404.1"/>
    </source>
</evidence>
<name>I7L9J5_9LACO</name>
<keyword evidence="2" id="KW-1185">Reference proteome</keyword>
<gene>
    <name evidence="1" type="ORF">BN55_07540</name>
</gene>
<protein>
    <submittedName>
        <fullName evidence="1">Uncharacterized protein</fullName>
    </submittedName>
</protein>
<reference evidence="1 2" key="1">
    <citation type="submission" date="2012-06" db="EMBL/GenBank/DDBJ databases">
        <title>Draft Genome Sequence of Lactobacillus hominis Strain CRBIP 24.179T, isolated from human intestine.</title>
        <authorList>
            <person name="Cousin S."/>
            <person name="Ma L."/>
            <person name="Bizet C."/>
            <person name="Loux V."/>
            <person name="Bouchier C."/>
            <person name="Clermont D."/>
            <person name="Creno S."/>
        </authorList>
    </citation>
    <scope>NUCLEOTIDE SEQUENCE [LARGE SCALE GENOMIC DNA]</scope>
    <source>
        <strain evidence="2">CRBIP 24.179T</strain>
    </source>
</reference>
<dbReference type="Proteomes" id="UP000009320">
    <property type="component" value="Unassembled WGS sequence"/>
</dbReference>
<organism evidence="1 2">
    <name type="scientific">Lactobacillus hominis DSM 23910 = CRBIP 24.179</name>
    <dbReference type="NCBI Taxonomy" id="1423758"/>
    <lineage>
        <taxon>Bacteria</taxon>
        <taxon>Bacillati</taxon>
        <taxon>Bacillota</taxon>
        <taxon>Bacilli</taxon>
        <taxon>Lactobacillales</taxon>
        <taxon>Lactobacillaceae</taxon>
        <taxon>Lactobacillus</taxon>
    </lineage>
</organism>
<proteinExistence type="predicted"/>
<comment type="caution">
    <text evidence="1">The sequence shown here is derived from an EMBL/GenBank/DDBJ whole genome shotgun (WGS) entry which is preliminary data.</text>
</comment>